<dbReference type="InterPro" id="IPR014710">
    <property type="entry name" value="RmlC-like_jellyroll"/>
</dbReference>
<dbReference type="InterPro" id="IPR037923">
    <property type="entry name" value="HTH-like"/>
</dbReference>
<evidence type="ECO:0000256" key="3">
    <source>
        <dbReference type="ARBA" id="ARBA00023163"/>
    </source>
</evidence>
<name>A0ABT9Y8N4_9FIRM</name>
<sequence length="281" mass="32432">MFTKGKFNSIFKENTYPDLISVYQATGKYTEMPRAMHSHESTVELILITEGYGIHIIDGKKYYTEKGDLLILNAGVLHDESSAGTNLCIATCALQNLSIRDFETNTLTGKNQNPILKTDKDFSEVKKLFFLMYNAVSMKDYSAEEYSNYLLRALLVLICGIIRKNSDHDYTKDENKLAQKIKKYMDIHYTENLKLNMLAGYIHVNTYYLSHIFKKVYGQSPMQYVMRRRIGEAQTLLIDTRKNITDIAMTVGYNSQSYFNGIFVKITGLPPRKYRMLYSKI</sequence>
<evidence type="ECO:0000313" key="6">
    <source>
        <dbReference type="Proteomes" id="UP001239167"/>
    </source>
</evidence>
<keyword evidence="6" id="KW-1185">Reference proteome</keyword>
<dbReference type="Pfam" id="PF12833">
    <property type="entry name" value="HTH_18"/>
    <property type="match status" value="1"/>
</dbReference>
<dbReference type="SUPFAM" id="SSF51215">
    <property type="entry name" value="Regulatory protein AraC"/>
    <property type="match status" value="1"/>
</dbReference>
<keyword evidence="3" id="KW-0804">Transcription</keyword>
<feature type="domain" description="HTH araC/xylS-type" evidence="4">
    <location>
        <begin position="179"/>
        <end position="277"/>
    </location>
</feature>
<keyword evidence="1" id="KW-0805">Transcription regulation</keyword>
<proteinExistence type="predicted"/>
<dbReference type="PROSITE" id="PS00041">
    <property type="entry name" value="HTH_ARAC_FAMILY_1"/>
    <property type="match status" value="1"/>
</dbReference>
<dbReference type="InterPro" id="IPR009057">
    <property type="entry name" value="Homeodomain-like_sf"/>
</dbReference>
<dbReference type="InterPro" id="IPR020449">
    <property type="entry name" value="Tscrpt_reg_AraC-type_HTH"/>
</dbReference>
<accession>A0ABT9Y8N4</accession>
<reference evidence="5 6" key="1">
    <citation type="submission" date="2023-07" db="EMBL/GenBank/DDBJ databases">
        <title>Genomic Encyclopedia of Type Strains, Phase IV (KMG-IV): sequencing the most valuable type-strain genomes for metagenomic binning, comparative biology and taxonomic classification.</title>
        <authorList>
            <person name="Goeker M."/>
        </authorList>
    </citation>
    <scope>NUCLEOTIDE SEQUENCE [LARGE SCALE GENOMIC DNA]</scope>
    <source>
        <strain evidence="5 6">DSM 16980</strain>
    </source>
</reference>
<evidence type="ECO:0000256" key="1">
    <source>
        <dbReference type="ARBA" id="ARBA00023015"/>
    </source>
</evidence>
<evidence type="ECO:0000259" key="4">
    <source>
        <dbReference type="PROSITE" id="PS01124"/>
    </source>
</evidence>
<protein>
    <submittedName>
        <fullName evidence="5">AraC-like DNA-binding protein/mannose-6-phosphate isomerase-like protein (Cupin superfamily)</fullName>
    </submittedName>
</protein>
<dbReference type="Gene3D" id="2.60.120.10">
    <property type="entry name" value="Jelly Rolls"/>
    <property type="match status" value="1"/>
</dbReference>
<dbReference type="InterPro" id="IPR003313">
    <property type="entry name" value="AraC-bd"/>
</dbReference>
<dbReference type="EMBL" id="JAUSUE010000013">
    <property type="protein sequence ID" value="MDQ0204167.1"/>
    <property type="molecule type" value="Genomic_DNA"/>
</dbReference>
<dbReference type="Proteomes" id="UP001239167">
    <property type="component" value="Unassembled WGS sequence"/>
</dbReference>
<dbReference type="PANTHER" id="PTHR43280">
    <property type="entry name" value="ARAC-FAMILY TRANSCRIPTIONAL REGULATOR"/>
    <property type="match status" value="1"/>
</dbReference>
<dbReference type="PANTHER" id="PTHR43280:SF28">
    <property type="entry name" value="HTH-TYPE TRANSCRIPTIONAL ACTIVATOR RHAS"/>
    <property type="match status" value="1"/>
</dbReference>
<dbReference type="PRINTS" id="PR00032">
    <property type="entry name" value="HTHARAC"/>
</dbReference>
<dbReference type="PROSITE" id="PS01124">
    <property type="entry name" value="HTH_ARAC_FAMILY_2"/>
    <property type="match status" value="1"/>
</dbReference>
<organism evidence="5 6">
    <name type="scientific">Pectinatus haikarae</name>
    <dbReference type="NCBI Taxonomy" id="349096"/>
    <lineage>
        <taxon>Bacteria</taxon>
        <taxon>Bacillati</taxon>
        <taxon>Bacillota</taxon>
        <taxon>Negativicutes</taxon>
        <taxon>Selenomonadales</taxon>
        <taxon>Selenomonadaceae</taxon>
        <taxon>Pectinatus</taxon>
    </lineage>
</organism>
<dbReference type="RefSeq" id="WP_307224386.1">
    <property type="nucleotide sequence ID" value="NZ_CP116940.1"/>
</dbReference>
<dbReference type="SUPFAM" id="SSF46689">
    <property type="entry name" value="Homeodomain-like"/>
    <property type="match status" value="2"/>
</dbReference>
<dbReference type="InterPro" id="IPR018062">
    <property type="entry name" value="HTH_AraC-typ_CS"/>
</dbReference>
<evidence type="ECO:0000313" key="5">
    <source>
        <dbReference type="EMBL" id="MDQ0204167.1"/>
    </source>
</evidence>
<dbReference type="SMART" id="SM00342">
    <property type="entry name" value="HTH_ARAC"/>
    <property type="match status" value="1"/>
</dbReference>
<comment type="caution">
    <text evidence="5">The sequence shown here is derived from an EMBL/GenBank/DDBJ whole genome shotgun (WGS) entry which is preliminary data.</text>
</comment>
<gene>
    <name evidence="5" type="ORF">J2S01_001892</name>
</gene>
<evidence type="ECO:0000256" key="2">
    <source>
        <dbReference type="ARBA" id="ARBA00023125"/>
    </source>
</evidence>
<dbReference type="InterPro" id="IPR018060">
    <property type="entry name" value="HTH_AraC"/>
</dbReference>
<keyword evidence="2" id="KW-0238">DNA-binding</keyword>
<dbReference type="Gene3D" id="1.10.10.60">
    <property type="entry name" value="Homeodomain-like"/>
    <property type="match status" value="2"/>
</dbReference>
<dbReference type="Pfam" id="PF02311">
    <property type="entry name" value="AraC_binding"/>
    <property type="match status" value="1"/>
</dbReference>